<feature type="transmembrane region" description="Helical" evidence="7">
    <location>
        <begin position="90"/>
        <end position="110"/>
    </location>
</feature>
<organism evidence="8 9">
    <name type="scientific">Olivibacter ginsenosidimutans</name>
    <dbReference type="NCBI Taxonomy" id="1176537"/>
    <lineage>
        <taxon>Bacteria</taxon>
        <taxon>Pseudomonadati</taxon>
        <taxon>Bacteroidota</taxon>
        <taxon>Sphingobacteriia</taxon>
        <taxon>Sphingobacteriales</taxon>
        <taxon>Sphingobacteriaceae</taxon>
        <taxon>Olivibacter</taxon>
    </lineage>
</organism>
<evidence type="ECO:0000313" key="9">
    <source>
        <dbReference type="Proteomes" id="UP001501411"/>
    </source>
</evidence>
<comment type="caution">
    <text evidence="8">The sequence shown here is derived from an EMBL/GenBank/DDBJ whole genome shotgun (WGS) entry which is preliminary data.</text>
</comment>
<keyword evidence="3 8" id="KW-0808">Transferase</keyword>
<feature type="transmembrane region" description="Helical" evidence="7">
    <location>
        <begin position="196"/>
        <end position="213"/>
    </location>
</feature>
<keyword evidence="2" id="KW-1003">Cell membrane</keyword>
<evidence type="ECO:0000256" key="1">
    <source>
        <dbReference type="ARBA" id="ARBA00007150"/>
    </source>
</evidence>
<dbReference type="Proteomes" id="UP001501411">
    <property type="component" value="Unassembled WGS sequence"/>
</dbReference>
<evidence type="ECO:0000256" key="6">
    <source>
        <dbReference type="ARBA" id="ARBA00023136"/>
    </source>
</evidence>
<feature type="transmembrane region" description="Helical" evidence="7">
    <location>
        <begin position="20"/>
        <end position="39"/>
    </location>
</feature>
<dbReference type="InterPro" id="IPR001640">
    <property type="entry name" value="Lgt"/>
</dbReference>
<evidence type="ECO:0000256" key="5">
    <source>
        <dbReference type="ARBA" id="ARBA00022989"/>
    </source>
</evidence>
<dbReference type="PANTHER" id="PTHR30589:SF0">
    <property type="entry name" value="PHOSPHATIDYLGLYCEROL--PROLIPOPROTEIN DIACYLGLYCERYL TRANSFERASE"/>
    <property type="match status" value="1"/>
</dbReference>
<keyword evidence="4 7" id="KW-0812">Transmembrane</keyword>
<evidence type="ECO:0000256" key="2">
    <source>
        <dbReference type="ARBA" id="ARBA00022475"/>
    </source>
</evidence>
<evidence type="ECO:0000256" key="7">
    <source>
        <dbReference type="SAM" id="Phobius"/>
    </source>
</evidence>
<feature type="transmembrane region" description="Helical" evidence="7">
    <location>
        <begin position="122"/>
        <end position="144"/>
    </location>
</feature>
<comment type="similarity">
    <text evidence="1">Belongs to the Lgt family.</text>
</comment>
<gene>
    <name evidence="8" type="ORF">GCM10023231_40200</name>
</gene>
<protein>
    <submittedName>
        <fullName evidence="8">Prolipoprotein diacylglyceryl transferase</fullName>
    </submittedName>
</protein>
<sequence length="256" mass="28800">MLINSTFPVIIRLGDAQLTLHAVTEVLSFFVAYRYYVYLKRRSGDAISSENRLWIILGATIGALLGSRLVGGMENFPALLNSTHPLTYLYLNKTILGGFLGGIWGVELVKLAIGEKRKSGDLFVYPILLGLIIGRIGCFSMGVHEETYGLPTSSFLGMDLGDGLMRHPVSLYEIVFLLLLWMGLKQCEKRLDLSEGALFKLLMIAYFCFRFLLDFIKPHYTWPIGLSTIQMVSLVGLLYYLPDMIKPRRLIKTAYA</sequence>
<keyword evidence="9" id="KW-1185">Reference proteome</keyword>
<feature type="transmembrane region" description="Helical" evidence="7">
    <location>
        <begin position="51"/>
        <end position="70"/>
    </location>
</feature>
<evidence type="ECO:0000256" key="4">
    <source>
        <dbReference type="ARBA" id="ARBA00022692"/>
    </source>
</evidence>
<evidence type="ECO:0000256" key="3">
    <source>
        <dbReference type="ARBA" id="ARBA00022679"/>
    </source>
</evidence>
<dbReference type="PANTHER" id="PTHR30589">
    <property type="entry name" value="PROLIPOPROTEIN DIACYLGLYCERYL TRANSFERASE"/>
    <property type="match status" value="1"/>
</dbReference>
<evidence type="ECO:0000313" key="8">
    <source>
        <dbReference type="EMBL" id="GAA4806973.1"/>
    </source>
</evidence>
<reference evidence="9" key="1">
    <citation type="journal article" date="2019" name="Int. J. Syst. Evol. Microbiol.">
        <title>The Global Catalogue of Microorganisms (GCM) 10K type strain sequencing project: providing services to taxonomists for standard genome sequencing and annotation.</title>
        <authorList>
            <consortium name="The Broad Institute Genomics Platform"/>
            <consortium name="The Broad Institute Genome Sequencing Center for Infectious Disease"/>
            <person name="Wu L."/>
            <person name="Ma J."/>
        </authorList>
    </citation>
    <scope>NUCLEOTIDE SEQUENCE [LARGE SCALE GENOMIC DNA]</scope>
    <source>
        <strain evidence="9">JCM 18200</strain>
    </source>
</reference>
<keyword evidence="5 7" id="KW-1133">Transmembrane helix</keyword>
<dbReference type="GO" id="GO:0016740">
    <property type="term" value="F:transferase activity"/>
    <property type="evidence" value="ECO:0007669"/>
    <property type="project" value="UniProtKB-KW"/>
</dbReference>
<feature type="transmembrane region" description="Helical" evidence="7">
    <location>
        <begin position="219"/>
        <end position="241"/>
    </location>
</feature>
<proteinExistence type="inferred from homology"/>
<name>A0ABP9C9C6_9SPHI</name>
<accession>A0ABP9C9C6</accession>
<feature type="transmembrane region" description="Helical" evidence="7">
    <location>
        <begin position="164"/>
        <end position="184"/>
    </location>
</feature>
<keyword evidence="6 7" id="KW-0472">Membrane</keyword>
<dbReference type="EMBL" id="BAABIQ010000044">
    <property type="protein sequence ID" value="GAA4806973.1"/>
    <property type="molecule type" value="Genomic_DNA"/>
</dbReference>
<dbReference type="Pfam" id="PF01790">
    <property type="entry name" value="LGT"/>
    <property type="match status" value="1"/>
</dbReference>